<evidence type="ECO:0000313" key="2">
    <source>
        <dbReference type="Proteomes" id="UP001190700"/>
    </source>
</evidence>
<proteinExistence type="predicted"/>
<gene>
    <name evidence="1" type="ORF">CYMTET_45863</name>
</gene>
<feature type="non-terminal residue" evidence="1">
    <location>
        <position position="164"/>
    </location>
</feature>
<dbReference type="Proteomes" id="UP001190700">
    <property type="component" value="Unassembled WGS sequence"/>
</dbReference>
<accession>A0AAE0BZC6</accession>
<keyword evidence="2" id="KW-1185">Reference proteome</keyword>
<dbReference type="EMBL" id="LGRX02031756">
    <property type="protein sequence ID" value="KAK3244527.1"/>
    <property type="molecule type" value="Genomic_DNA"/>
</dbReference>
<name>A0AAE0BZC6_9CHLO</name>
<comment type="caution">
    <text evidence="1">The sequence shown here is derived from an EMBL/GenBank/DDBJ whole genome shotgun (WGS) entry which is preliminary data.</text>
</comment>
<reference evidence="1 2" key="1">
    <citation type="journal article" date="2015" name="Genome Biol. Evol.">
        <title>Comparative Genomics of a Bacterivorous Green Alga Reveals Evolutionary Causalities and Consequences of Phago-Mixotrophic Mode of Nutrition.</title>
        <authorList>
            <person name="Burns J.A."/>
            <person name="Paasch A."/>
            <person name="Narechania A."/>
            <person name="Kim E."/>
        </authorList>
    </citation>
    <scope>NUCLEOTIDE SEQUENCE [LARGE SCALE GENOMIC DNA]</scope>
    <source>
        <strain evidence="1 2">PLY_AMNH</strain>
    </source>
</reference>
<evidence type="ECO:0000313" key="1">
    <source>
        <dbReference type="EMBL" id="KAK3244527.1"/>
    </source>
</evidence>
<organism evidence="1 2">
    <name type="scientific">Cymbomonas tetramitiformis</name>
    <dbReference type="NCBI Taxonomy" id="36881"/>
    <lineage>
        <taxon>Eukaryota</taxon>
        <taxon>Viridiplantae</taxon>
        <taxon>Chlorophyta</taxon>
        <taxon>Pyramimonadophyceae</taxon>
        <taxon>Pyramimonadales</taxon>
        <taxon>Pyramimonadaceae</taxon>
        <taxon>Cymbomonas</taxon>
    </lineage>
</organism>
<dbReference type="AlphaFoldDB" id="A0AAE0BZC6"/>
<protein>
    <submittedName>
        <fullName evidence="1">Uncharacterized protein</fullName>
    </submittedName>
</protein>
<sequence>MVAASEQARANDAVAAYRAWEQRSARAAHLAEESDRRVAALRTQLQELFDSSSGAPTYTVEAGSAALDAKTALEAEQHFREAAVAADPAPVEGLVAAGWAVLAELQEGEEAMQGSLVAVRAEIQELRRAQEDATAGCVAAAGVELRAANRMLRRQRLHLGELQQ</sequence>